<dbReference type="Pfam" id="PF01284">
    <property type="entry name" value="MARVEL"/>
    <property type="match status" value="2"/>
</dbReference>
<evidence type="ECO:0000256" key="8">
    <source>
        <dbReference type="PROSITE-ProRule" id="PRU00581"/>
    </source>
</evidence>
<evidence type="ECO:0000256" key="9">
    <source>
        <dbReference type="SAM" id="Phobius"/>
    </source>
</evidence>
<feature type="transmembrane region" description="Helical" evidence="9">
    <location>
        <begin position="12"/>
        <end position="33"/>
    </location>
</feature>
<protein>
    <recommendedName>
        <fullName evidence="7">Myeloid-associated differentiation marker-like protein 2</fullName>
    </recommendedName>
</protein>
<dbReference type="PROSITE" id="PS51225">
    <property type="entry name" value="MARVEL"/>
    <property type="match status" value="2"/>
</dbReference>
<keyword evidence="3" id="KW-0677">Repeat</keyword>
<feature type="transmembrane region" description="Helical" evidence="9">
    <location>
        <begin position="81"/>
        <end position="101"/>
    </location>
</feature>
<evidence type="ECO:0000256" key="2">
    <source>
        <dbReference type="ARBA" id="ARBA00022692"/>
    </source>
</evidence>
<keyword evidence="5 8" id="KW-0472">Membrane</keyword>
<evidence type="ECO:0000256" key="1">
    <source>
        <dbReference type="ARBA" id="ARBA00004141"/>
    </source>
</evidence>
<keyword evidence="2 8" id="KW-0812">Transmembrane</keyword>
<feature type="transmembrane region" description="Helical" evidence="9">
    <location>
        <begin position="274"/>
        <end position="293"/>
    </location>
</feature>
<evidence type="ECO:0000256" key="7">
    <source>
        <dbReference type="ARBA" id="ARBA00040733"/>
    </source>
</evidence>
<keyword evidence="12" id="KW-1185">Reference proteome</keyword>
<evidence type="ECO:0000256" key="6">
    <source>
        <dbReference type="ARBA" id="ARBA00034721"/>
    </source>
</evidence>
<dbReference type="EMBL" id="BEZZ01001026">
    <property type="protein sequence ID" value="GCC37597.1"/>
    <property type="molecule type" value="Genomic_DNA"/>
</dbReference>
<feature type="transmembrane region" description="Helical" evidence="9">
    <location>
        <begin position="45"/>
        <end position="69"/>
    </location>
</feature>
<dbReference type="InterPro" id="IPR047123">
    <property type="entry name" value="MYADM-like"/>
</dbReference>
<accession>A0A401T4R2</accession>
<evidence type="ECO:0000259" key="10">
    <source>
        <dbReference type="PROSITE" id="PS51225"/>
    </source>
</evidence>
<comment type="similarity">
    <text evidence="6">Belongs to the MAL family.</text>
</comment>
<keyword evidence="4 9" id="KW-1133">Transmembrane helix</keyword>
<evidence type="ECO:0000313" key="11">
    <source>
        <dbReference type="EMBL" id="GCC37597.1"/>
    </source>
</evidence>
<reference evidence="11 12" key="1">
    <citation type="journal article" date="2018" name="Nat. Ecol. Evol.">
        <title>Shark genomes provide insights into elasmobranch evolution and the origin of vertebrates.</title>
        <authorList>
            <person name="Hara Y"/>
            <person name="Yamaguchi K"/>
            <person name="Onimaru K"/>
            <person name="Kadota M"/>
            <person name="Koyanagi M"/>
            <person name="Keeley SD"/>
            <person name="Tatsumi K"/>
            <person name="Tanaka K"/>
            <person name="Motone F"/>
            <person name="Kageyama Y"/>
            <person name="Nozu R"/>
            <person name="Adachi N"/>
            <person name="Nishimura O"/>
            <person name="Nakagawa R"/>
            <person name="Tanegashima C"/>
            <person name="Kiyatake I"/>
            <person name="Matsumoto R"/>
            <person name="Murakumo K"/>
            <person name="Nishida K"/>
            <person name="Terakita A"/>
            <person name="Kuratani S"/>
            <person name="Sato K"/>
            <person name="Hyodo S Kuraku.S."/>
        </authorList>
    </citation>
    <scope>NUCLEOTIDE SEQUENCE [LARGE SCALE GENOMIC DNA]</scope>
</reference>
<evidence type="ECO:0000256" key="3">
    <source>
        <dbReference type="ARBA" id="ARBA00022737"/>
    </source>
</evidence>
<evidence type="ECO:0000256" key="5">
    <source>
        <dbReference type="ARBA" id="ARBA00023136"/>
    </source>
</evidence>
<dbReference type="InterPro" id="IPR008253">
    <property type="entry name" value="Marvel"/>
</dbReference>
<dbReference type="OMA" id="TGGPYLN"/>
<dbReference type="OrthoDB" id="8737882at2759"/>
<gene>
    <name evidence="11" type="ORF">chiPu_0016101</name>
</gene>
<feature type="transmembrane region" description="Helical" evidence="9">
    <location>
        <begin position="121"/>
        <end position="140"/>
    </location>
</feature>
<dbReference type="AlphaFoldDB" id="A0A401T4R2"/>
<comment type="caution">
    <text evidence="11">The sequence shown here is derived from an EMBL/GenBank/DDBJ whole genome shotgun (WGS) entry which is preliminary data.</text>
</comment>
<evidence type="ECO:0000313" key="12">
    <source>
        <dbReference type="Proteomes" id="UP000287033"/>
    </source>
</evidence>
<name>A0A401T4R2_CHIPU</name>
<dbReference type="PANTHER" id="PTHR17068:SF5">
    <property type="entry name" value="MYELOID-ASSOCIATED DIFFERENTIATION MARKER-LIKE PROTEIN 2"/>
    <property type="match status" value="1"/>
</dbReference>
<feature type="domain" description="MARVEL" evidence="10">
    <location>
        <begin position="155"/>
        <end position="299"/>
    </location>
</feature>
<feature type="domain" description="MARVEL" evidence="10">
    <location>
        <begin position="12"/>
        <end position="150"/>
    </location>
</feature>
<sequence length="303" mass="32941">MEAQGPYLNCSALLSPLGVLRSLQILFGCVTLSLVAHDGGYGEAYGYFCMFAWAWCLALSGLIVSLELSRLQGCLGLSWENFTISFAMLAVLMELTASSVYPVYFVQLECGEGAAGSCESRGFRISASAFSALTCIAYGAEVHLSRARPGHIGAYMATTPGLLKVVQAYVACIIFGALANGSEYSRYPATQWCVAVYSICFTLTSLVIGLNVSGQTGALRCPFDRLVVLYTFLATLLYLSAAVVWPIFCFDSKYGSVERPASCSLGDCPWDSQLIVTIFTFINLILYLVDLIYSQRLRYIPEP</sequence>
<dbReference type="STRING" id="137246.A0A401T4R2"/>
<proteinExistence type="inferred from homology"/>
<dbReference type="GO" id="GO:0016020">
    <property type="term" value="C:membrane"/>
    <property type="evidence" value="ECO:0007669"/>
    <property type="project" value="UniProtKB-SubCell"/>
</dbReference>
<evidence type="ECO:0000256" key="4">
    <source>
        <dbReference type="ARBA" id="ARBA00022989"/>
    </source>
</evidence>
<comment type="subcellular location">
    <subcellularLocation>
        <location evidence="1">Membrane</location>
        <topology evidence="1">Multi-pass membrane protein</topology>
    </subcellularLocation>
</comment>
<dbReference type="PANTHER" id="PTHR17068">
    <property type="entry name" value="MYELOID-ASSOCIATED DIFFERENTIATION MARKER MYADM FAMILY MEMBER"/>
    <property type="match status" value="1"/>
</dbReference>
<feature type="transmembrane region" description="Helical" evidence="9">
    <location>
        <begin position="194"/>
        <end position="214"/>
    </location>
</feature>
<feature type="transmembrane region" description="Helical" evidence="9">
    <location>
        <begin position="161"/>
        <end position="182"/>
    </location>
</feature>
<organism evidence="11 12">
    <name type="scientific">Chiloscyllium punctatum</name>
    <name type="common">Brownbanded bambooshark</name>
    <name type="synonym">Hemiscyllium punctatum</name>
    <dbReference type="NCBI Taxonomy" id="137246"/>
    <lineage>
        <taxon>Eukaryota</taxon>
        <taxon>Metazoa</taxon>
        <taxon>Chordata</taxon>
        <taxon>Craniata</taxon>
        <taxon>Vertebrata</taxon>
        <taxon>Chondrichthyes</taxon>
        <taxon>Elasmobranchii</taxon>
        <taxon>Galeomorphii</taxon>
        <taxon>Galeoidea</taxon>
        <taxon>Orectolobiformes</taxon>
        <taxon>Hemiscylliidae</taxon>
        <taxon>Chiloscyllium</taxon>
    </lineage>
</organism>
<feature type="transmembrane region" description="Helical" evidence="9">
    <location>
        <begin position="226"/>
        <end position="248"/>
    </location>
</feature>
<dbReference type="Proteomes" id="UP000287033">
    <property type="component" value="Unassembled WGS sequence"/>
</dbReference>